<dbReference type="Proteomes" id="UP000783102">
    <property type="component" value="Unassembled WGS sequence"/>
</dbReference>
<name>A0A9Q2ZW64_9BURK</name>
<gene>
    <name evidence="1" type="ORF">G6731_08575</name>
</gene>
<evidence type="ECO:0000313" key="2">
    <source>
        <dbReference type="Proteomes" id="UP000783102"/>
    </source>
</evidence>
<dbReference type="EMBL" id="JAANEY010000001">
    <property type="protein sequence ID" value="MBT8552006.1"/>
    <property type="molecule type" value="Genomic_DNA"/>
</dbReference>
<accession>A0A9Q2ZW64</accession>
<sequence>MDAIIDQQTGLLAKKNDVQDLAGLMKLLSLDSELRQTLGFNAYERTQEYFSSEIITAAWLQFYKKALVQ</sequence>
<organism evidence="1 2">
    <name type="scientific">Polynucleobacter paneuropaeus</name>
    <dbReference type="NCBI Taxonomy" id="2527775"/>
    <lineage>
        <taxon>Bacteria</taxon>
        <taxon>Pseudomonadati</taxon>
        <taxon>Pseudomonadota</taxon>
        <taxon>Betaproteobacteria</taxon>
        <taxon>Burkholderiales</taxon>
        <taxon>Burkholderiaceae</taxon>
        <taxon>Polynucleobacter</taxon>
    </lineage>
</organism>
<dbReference type="SUPFAM" id="SSF53756">
    <property type="entry name" value="UDP-Glycosyltransferase/glycogen phosphorylase"/>
    <property type="match status" value="1"/>
</dbReference>
<comment type="caution">
    <text evidence="1">The sequence shown here is derived from an EMBL/GenBank/DDBJ whole genome shotgun (WGS) entry which is preliminary data.</text>
</comment>
<dbReference type="AlphaFoldDB" id="A0A9Q2ZW64"/>
<reference evidence="1" key="1">
    <citation type="journal article" date="2021" name="Genome Biol. Evol.">
        <title>Continental-Scale Gene Flow Prevents Allopatric Divergence of Pelagic Freshwater Bacteria.</title>
        <authorList>
            <person name="Hoetzinger M."/>
            <person name="Pitt A."/>
            <person name="Huemer A."/>
            <person name="Hahn M.W."/>
        </authorList>
    </citation>
    <scope>NUCLEOTIDE SEQUENCE</scope>
    <source>
        <strain evidence="1">SM1-W8</strain>
    </source>
</reference>
<protein>
    <submittedName>
        <fullName evidence="1">Glycosyltransferase family 4 protein</fullName>
    </submittedName>
</protein>
<dbReference type="Gene3D" id="3.40.50.2000">
    <property type="entry name" value="Glycogen Phosphorylase B"/>
    <property type="match status" value="2"/>
</dbReference>
<proteinExistence type="predicted"/>
<evidence type="ECO:0000313" key="1">
    <source>
        <dbReference type="EMBL" id="MBT8552006.1"/>
    </source>
</evidence>